<feature type="transmembrane region" description="Helical" evidence="1">
    <location>
        <begin position="107"/>
        <end position="126"/>
    </location>
</feature>
<evidence type="ECO:0000313" key="2">
    <source>
        <dbReference type="EMBL" id="BDZ45918.1"/>
    </source>
</evidence>
<keyword evidence="1" id="KW-0812">Transmembrane</keyword>
<evidence type="ECO:0000313" key="3">
    <source>
        <dbReference type="Proteomes" id="UP001321498"/>
    </source>
</evidence>
<feature type="transmembrane region" description="Helical" evidence="1">
    <location>
        <begin position="181"/>
        <end position="200"/>
    </location>
</feature>
<feature type="transmembrane region" description="Helical" evidence="1">
    <location>
        <begin position="207"/>
        <end position="226"/>
    </location>
</feature>
<feature type="transmembrane region" description="Helical" evidence="1">
    <location>
        <begin position="138"/>
        <end position="161"/>
    </location>
</feature>
<protein>
    <submittedName>
        <fullName evidence="2">Uncharacterized protein</fullName>
    </submittedName>
</protein>
<accession>A0ABM8GCE5</accession>
<feature type="transmembrane region" description="Helical" evidence="1">
    <location>
        <begin position="47"/>
        <end position="67"/>
    </location>
</feature>
<dbReference type="Proteomes" id="UP001321498">
    <property type="component" value="Chromosome"/>
</dbReference>
<evidence type="ECO:0000256" key="1">
    <source>
        <dbReference type="SAM" id="Phobius"/>
    </source>
</evidence>
<organism evidence="2 3">
    <name type="scientific">Naasia aerilata</name>
    <dbReference type="NCBI Taxonomy" id="1162966"/>
    <lineage>
        <taxon>Bacteria</taxon>
        <taxon>Bacillati</taxon>
        <taxon>Actinomycetota</taxon>
        <taxon>Actinomycetes</taxon>
        <taxon>Micrococcales</taxon>
        <taxon>Microbacteriaceae</taxon>
        <taxon>Naasia</taxon>
    </lineage>
</organism>
<dbReference type="EMBL" id="AP027731">
    <property type="protein sequence ID" value="BDZ45918.1"/>
    <property type="molecule type" value="Genomic_DNA"/>
</dbReference>
<sequence>MTTQPGRPRLPAQVAEVIGSAGFSAALTAATIATVLFPHLLRALIGWPGYIGALSGLLVLAIGALLARHRVLEWQGILPVSILLFVGWCALTLLWSQYQWATLTGVLYQLTVGFLALYVALTRDLIQVVRSFGDVLRILLGLSLALEVLSGLLLDLPFPFLGIEGNLASGGPIQGVAGSRNLLGVLALIAIITFAVEYATRSVQRGVAAASLATAVVTLLFTRSPVSLDLSSSSDSSRSR</sequence>
<name>A0ABM8GCE5_9MICO</name>
<gene>
    <name evidence="2" type="ORF">GCM10025866_18270</name>
</gene>
<keyword evidence="3" id="KW-1185">Reference proteome</keyword>
<dbReference type="RefSeq" id="WP_286279149.1">
    <property type="nucleotide sequence ID" value="NZ_AP027731.1"/>
</dbReference>
<feature type="transmembrane region" description="Helical" evidence="1">
    <location>
        <begin position="74"/>
        <end position="95"/>
    </location>
</feature>
<feature type="transmembrane region" description="Helical" evidence="1">
    <location>
        <begin position="21"/>
        <end position="41"/>
    </location>
</feature>
<reference evidence="3" key="1">
    <citation type="journal article" date="2019" name="Int. J. Syst. Evol. Microbiol.">
        <title>The Global Catalogue of Microorganisms (GCM) 10K type strain sequencing project: providing services to taxonomists for standard genome sequencing and annotation.</title>
        <authorList>
            <consortium name="The Broad Institute Genomics Platform"/>
            <consortium name="The Broad Institute Genome Sequencing Center for Infectious Disease"/>
            <person name="Wu L."/>
            <person name="Ma J."/>
        </authorList>
    </citation>
    <scope>NUCLEOTIDE SEQUENCE [LARGE SCALE GENOMIC DNA]</scope>
    <source>
        <strain evidence="3">NBRC 108725</strain>
    </source>
</reference>
<keyword evidence="1" id="KW-0472">Membrane</keyword>
<proteinExistence type="predicted"/>
<keyword evidence="1" id="KW-1133">Transmembrane helix</keyword>